<geneLocation type="plasmid" evidence="4 5">
    <name>unnamed3</name>
</geneLocation>
<evidence type="ECO:0000256" key="1">
    <source>
        <dbReference type="ARBA" id="ARBA00004418"/>
    </source>
</evidence>
<dbReference type="SUPFAM" id="SSF53850">
    <property type="entry name" value="Periplasmic binding protein-like II"/>
    <property type="match status" value="1"/>
</dbReference>
<dbReference type="Pfam" id="PF13416">
    <property type="entry name" value="SBP_bac_8"/>
    <property type="match status" value="1"/>
</dbReference>
<feature type="chain" id="PRO_5035230053" evidence="3">
    <location>
        <begin position="27"/>
        <end position="435"/>
    </location>
</feature>
<dbReference type="RefSeq" id="WP_211785519.1">
    <property type="nucleotide sequence ID" value="NZ_CP047292.1"/>
</dbReference>
<keyword evidence="3" id="KW-0732">Signal</keyword>
<accession>A0A8J8MVT9</accession>
<dbReference type="InterPro" id="IPR050490">
    <property type="entry name" value="Bact_solute-bd_prot1"/>
</dbReference>
<keyword evidence="4" id="KW-0614">Plasmid</keyword>
<sequence length="435" mass="46647">MKHRQAFRTSCIAVGAALVVQGTAAAAQDLPVWDTYTYENQVAAMQELIASFKAEHPDVNVNETVRSLDDLSLTLRLAVQAGNGPKVSQVNQGAKDMGTMAKSGLLVPLDDYAEEYGWGAGQSAGLIDRGRWSESGQFGEGPNYGISSLGEIVGLFYNEQILKDAGVTLPIADFEGFLDALQKVKDAGVAPIAMGTAEGNLPLHLYASIFETNISAEDRAPFDDLIYGRGGSWTTEANVKAAKYLQDWAEEGYLLDGYSGISANDAVQLFTAGQAAFLTGGTWYFGDVQNNPDIHFMPFPAPAEVEHPLSVGGVDPGWTITSIASTKEEQDLGASFIQHMVSPETAVVWAKHGYLPATALPEDADVELSGLLKEGISIWDELNADNAIGHYIDWSSPTMLDTVGDNIPLLLAGRQTPEEFAAALDADYQAYLQSQ</sequence>
<evidence type="ECO:0000313" key="4">
    <source>
        <dbReference type="EMBL" id="QUS37339.1"/>
    </source>
</evidence>
<dbReference type="AlphaFoldDB" id="A0A8J8MVT9"/>
<dbReference type="EMBL" id="CP047292">
    <property type="protein sequence ID" value="QUS37339.1"/>
    <property type="molecule type" value="Genomic_DNA"/>
</dbReference>
<evidence type="ECO:0000256" key="3">
    <source>
        <dbReference type="SAM" id="SignalP"/>
    </source>
</evidence>
<dbReference type="InterPro" id="IPR006059">
    <property type="entry name" value="SBP"/>
</dbReference>
<dbReference type="PANTHER" id="PTHR43649:SF12">
    <property type="entry name" value="DIACETYLCHITOBIOSE BINDING PROTEIN DASA"/>
    <property type="match status" value="1"/>
</dbReference>
<protein>
    <submittedName>
        <fullName evidence="4">Extracellular solute-binding protein</fullName>
    </submittedName>
</protein>
<keyword evidence="5" id="KW-1185">Reference proteome</keyword>
<evidence type="ECO:0000313" key="5">
    <source>
        <dbReference type="Proteomes" id="UP000679284"/>
    </source>
</evidence>
<dbReference type="Gene3D" id="3.40.190.10">
    <property type="entry name" value="Periplasmic binding protein-like II"/>
    <property type="match status" value="2"/>
</dbReference>
<dbReference type="Proteomes" id="UP000679284">
    <property type="component" value="Plasmid unnamed3"/>
</dbReference>
<comment type="similarity">
    <text evidence="2">Belongs to the bacterial solute-binding protein 1 family.</text>
</comment>
<dbReference type="KEGG" id="fap:GR316_13250"/>
<dbReference type="PANTHER" id="PTHR43649">
    <property type="entry name" value="ARABINOSE-BINDING PROTEIN-RELATED"/>
    <property type="match status" value="1"/>
</dbReference>
<reference evidence="4" key="1">
    <citation type="submission" date="2020-01" db="EMBL/GenBank/DDBJ databases">
        <authorList>
            <person name="Yang Y."/>
            <person name="Kwon Y.M."/>
        </authorList>
    </citation>
    <scope>NUCLEOTIDE SEQUENCE</scope>
    <source>
        <strain evidence="4">PG104</strain>
        <plasmid evidence="4">unnamed3</plasmid>
    </source>
</reference>
<gene>
    <name evidence="4" type="ORF">GR316_13250</name>
</gene>
<evidence type="ECO:0000256" key="2">
    <source>
        <dbReference type="ARBA" id="ARBA00008520"/>
    </source>
</evidence>
<organism evidence="4 5">
    <name type="scientific">Falsirhodobacter algicola</name>
    <dbReference type="NCBI Taxonomy" id="2692330"/>
    <lineage>
        <taxon>Bacteria</taxon>
        <taxon>Pseudomonadati</taxon>
        <taxon>Pseudomonadota</taxon>
        <taxon>Alphaproteobacteria</taxon>
        <taxon>Rhodobacterales</taxon>
        <taxon>Paracoccaceae</taxon>
        <taxon>Falsirhodobacter</taxon>
    </lineage>
</organism>
<name>A0A8J8MVT9_9RHOB</name>
<dbReference type="GO" id="GO:0042597">
    <property type="term" value="C:periplasmic space"/>
    <property type="evidence" value="ECO:0007669"/>
    <property type="project" value="UniProtKB-SubCell"/>
</dbReference>
<feature type="signal peptide" evidence="3">
    <location>
        <begin position="1"/>
        <end position="26"/>
    </location>
</feature>
<proteinExistence type="inferred from homology"/>
<comment type="subcellular location">
    <subcellularLocation>
        <location evidence="1">Periplasm</location>
    </subcellularLocation>
</comment>